<evidence type="ECO:0000313" key="2">
    <source>
        <dbReference type="EMBL" id="KIE06674.1"/>
    </source>
</evidence>
<evidence type="ECO:0000313" key="1">
    <source>
        <dbReference type="EMBL" id="KAF3889983.1"/>
    </source>
</evidence>
<dbReference type="Proteomes" id="UP000029738">
    <property type="component" value="Unassembled WGS sequence"/>
</dbReference>
<dbReference type="EMBL" id="JHEG04000001">
    <property type="protein sequence ID" value="KAF3889983.1"/>
    <property type="molecule type" value="Genomic_DNA"/>
</dbReference>
<dbReference type="OrthoDB" id="514233at2"/>
<dbReference type="EMBL" id="JHEG02000059">
    <property type="protein sequence ID" value="KIE06674.1"/>
    <property type="molecule type" value="Genomic_DNA"/>
</dbReference>
<reference evidence="1" key="2">
    <citation type="submission" date="2019-11" db="EMBL/GenBank/DDBJ databases">
        <title>Improved Assembly of Tolypothrix boutellei genome.</title>
        <authorList>
            <person name="Sarangi A.N."/>
            <person name="Mukherjee M."/>
            <person name="Ghosh S."/>
            <person name="Singh D."/>
            <person name="Das A."/>
            <person name="Kant S."/>
            <person name="Prusty A."/>
            <person name="Tripathy S."/>
        </authorList>
    </citation>
    <scope>NUCLEOTIDE SEQUENCE</scope>
    <source>
        <strain evidence="1">VB521301</strain>
    </source>
</reference>
<dbReference type="RefSeq" id="WP_038086867.1">
    <property type="nucleotide sequence ID" value="NZ_JHEG04000001.1"/>
</dbReference>
<dbReference type="AlphaFoldDB" id="A0A0C1QMB9"/>
<sequence length="113" mass="13285">MNILDACKLSREISQDVEKLFNNSRHQIKQYLGEVIIYDLNYVTWRVKICSPETRGYYLKTSRLHIQDIKVSIPGNKTYLKVTPDEWEVFYQLAHGVENVRDRAQDILNKLVG</sequence>
<evidence type="ECO:0000313" key="3">
    <source>
        <dbReference type="Proteomes" id="UP000029738"/>
    </source>
</evidence>
<organism evidence="2">
    <name type="scientific">Tolypothrix bouteillei VB521301</name>
    <dbReference type="NCBI Taxonomy" id="1479485"/>
    <lineage>
        <taxon>Bacteria</taxon>
        <taxon>Bacillati</taxon>
        <taxon>Cyanobacteriota</taxon>
        <taxon>Cyanophyceae</taxon>
        <taxon>Nostocales</taxon>
        <taxon>Tolypothrichaceae</taxon>
        <taxon>Tolypothrix</taxon>
    </lineage>
</organism>
<gene>
    <name evidence="2" type="ORF">DA73_0235765</name>
    <name evidence="1" type="ORF">DA73_0400034370</name>
</gene>
<keyword evidence="3" id="KW-1185">Reference proteome</keyword>
<proteinExistence type="predicted"/>
<accession>A0A0C1QMB9</accession>
<comment type="caution">
    <text evidence="2">The sequence shown here is derived from an EMBL/GenBank/DDBJ whole genome shotgun (WGS) entry which is preliminary data.</text>
</comment>
<protein>
    <submittedName>
        <fullName evidence="2">Uncharacterized protein</fullName>
    </submittedName>
</protein>
<reference evidence="2" key="1">
    <citation type="journal article" date="2015" name="Genome Announc.">
        <title>Draft Genome Sequence of Tolypothrix boutellei Strain VB521301.</title>
        <authorList>
            <person name="Chandrababunaidu M.M."/>
            <person name="Singh D."/>
            <person name="Sen D."/>
            <person name="Bhan S."/>
            <person name="Das S."/>
            <person name="Gupta A."/>
            <person name="Adhikary S.P."/>
            <person name="Tripathy S."/>
        </authorList>
    </citation>
    <scope>NUCLEOTIDE SEQUENCE</scope>
    <source>
        <strain evidence="2">VB521301</strain>
    </source>
</reference>
<name>A0A0C1QMB9_9CYAN</name>